<evidence type="ECO:0000313" key="11">
    <source>
        <dbReference type="Proteomes" id="UP000460435"/>
    </source>
</evidence>
<dbReference type="AlphaFoldDB" id="A0A7K3M7J2"/>
<sequence length="193" mass="21239">MSNGEHGFSDTAENPESQLDEGSELADPESVARSVALRRLAAAPQTRAQLDQAMKKKGVPEDVRDRVLDRFSEVKLVDDAAFAAAWVESRHTGRGLARRALSHELRQRGVSPGVVEQAVEAVPAEQEEQMARDLVVKRLAGTRRLDPAARSRRLISMLGRKGYPAGLAYRVVREMLESEGVDESSMPPEPLEE</sequence>
<dbReference type="InterPro" id="IPR053926">
    <property type="entry name" value="RecX_HTH_1st"/>
</dbReference>
<evidence type="ECO:0000313" key="10">
    <source>
        <dbReference type="EMBL" id="NDL59234.1"/>
    </source>
</evidence>
<feature type="region of interest" description="Disordered" evidence="6">
    <location>
        <begin position="1"/>
        <end position="31"/>
    </location>
</feature>
<feature type="domain" description="RecX third three-helical" evidence="8">
    <location>
        <begin position="127"/>
        <end position="172"/>
    </location>
</feature>
<comment type="similarity">
    <text evidence="2 5">Belongs to the RecX family.</text>
</comment>
<dbReference type="RefSeq" id="WP_162451944.1">
    <property type="nucleotide sequence ID" value="NZ_WLZY01000007.1"/>
</dbReference>
<dbReference type="Gene3D" id="1.10.10.10">
    <property type="entry name" value="Winged helix-like DNA-binding domain superfamily/Winged helix DNA-binding domain"/>
    <property type="match status" value="1"/>
</dbReference>
<accession>A0A7K3M7J2</accession>
<dbReference type="GO" id="GO:0005737">
    <property type="term" value="C:cytoplasm"/>
    <property type="evidence" value="ECO:0007669"/>
    <property type="project" value="UniProtKB-SubCell"/>
</dbReference>
<gene>
    <name evidence="5" type="primary">recX</name>
    <name evidence="10" type="ORF">F7O44_19370</name>
</gene>
<dbReference type="InterPro" id="IPR053925">
    <property type="entry name" value="RecX_HTH_3rd"/>
</dbReference>
<feature type="domain" description="RecX second three-helical" evidence="7">
    <location>
        <begin position="78"/>
        <end position="118"/>
    </location>
</feature>
<keyword evidence="11" id="KW-1185">Reference proteome</keyword>
<dbReference type="Pfam" id="PF21981">
    <property type="entry name" value="RecX_HTH3"/>
    <property type="match status" value="1"/>
</dbReference>
<dbReference type="InterPro" id="IPR003783">
    <property type="entry name" value="Regulatory_RecX"/>
</dbReference>
<dbReference type="Pfam" id="PF21982">
    <property type="entry name" value="RecX_HTH1"/>
    <property type="match status" value="1"/>
</dbReference>
<dbReference type="PANTHER" id="PTHR33602:SF1">
    <property type="entry name" value="REGULATORY PROTEIN RECX FAMILY PROTEIN"/>
    <property type="match status" value="1"/>
</dbReference>
<feature type="compositionally biased region" description="Acidic residues" evidence="6">
    <location>
        <begin position="18"/>
        <end position="27"/>
    </location>
</feature>
<comment type="subcellular location">
    <subcellularLocation>
        <location evidence="1 5">Cytoplasm</location>
    </subcellularLocation>
</comment>
<dbReference type="PANTHER" id="PTHR33602">
    <property type="entry name" value="REGULATORY PROTEIN RECX FAMILY PROTEIN"/>
    <property type="match status" value="1"/>
</dbReference>
<evidence type="ECO:0000256" key="1">
    <source>
        <dbReference type="ARBA" id="ARBA00004496"/>
    </source>
</evidence>
<evidence type="ECO:0000256" key="3">
    <source>
        <dbReference type="ARBA" id="ARBA00018111"/>
    </source>
</evidence>
<feature type="domain" description="RecX first three-helical" evidence="9">
    <location>
        <begin position="32"/>
        <end position="70"/>
    </location>
</feature>
<comment type="function">
    <text evidence="5">Modulates RecA activity.</text>
</comment>
<evidence type="ECO:0000256" key="5">
    <source>
        <dbReference type="HAMAP-Rule" id="MF_01114"/>
    </source>
</evidence>
<proteinExistence type="inferred from homology"/>
<evidence type="ECO:0000259" key="9">
    <source>
        <dbReference type="Pfam" id="PF21982"/>
    </source>
</evidence>
<evidence type="ECO:0000259" key="7">
    <source>
        <dbReference type="Pfam" id="PF02631"/>
    </source>
</evidence>
<dbReference type="InterPro" id="IPR053924">
    <property type="entry name" value="RecX_HTH_2nd"/>
</dbReference>
<dbReference type="Pfam" id="PF02631">
    <property type="entry name" value="RecX_HTH2"/>
    <property type="match status" value="1"/>
</dbReference>
<evidence type="ECO:0000259" key="8">
    <source>
        <dbReference type="Pfam" id="PF21981"/>
    </source>
</evidence>
<organism evidence="10 11">
    <name type="scientific">Phytoactinopolyspora mesophila</name>
    <dbReference type="NCBI Taxonomy" id="2650750"/>
    <lineage>
        <taxon>Bacteria</taxon>
        <taxon>Bacillati</taxon>
        <taxon>Actinomycetota</taxon>
        <taxon>Actinomycetes</taxon>
        <taxon>Jiangellales</taxon>
        <taxon>Jiangellaceae</taxon>
        <taxon>Phytoactinopolyspora</taxon>
    </lineage>
</organism>
<dbReference type="Proteomes" id="UP000460435">
    <property type="component" value="Unassembled WGS sequence"/>
</dbReference>
<comment type="caution">
    <text evidence="10">The sequence shown here is derived from an EMBL/GenBank/DDBJ whole genome shotgun (WGS) entry which is preliminary data.</text>
</comment>
<dbReference type="GO" id="GO:0006282">
    <property type="term" value="P:regulation of DNA repair"/>
    <property type="evidence" value="ECO:0007669"/>
    <property type="project" value="UniProtKB-UniRule"/>
</dbReference>
<name>A0A7K3M7J2_9ACTN</name>
<reference evidence="10 11" key="1">
    <citation type="submission" date="2019-11" db="EMBL/GenBank/DDBJ databases">
        <authorList>
            <person name="Li X.-J."/>
            <person name="Feng X.-M."/>
        </authorList>
    </citation>
    <scope>NUCLEOTIDE SEQUENCE [LARGE SCALE GENOMIC DNA]</scope>
    <source>
        <strain evidence="10 11">XMNu-373</strain>
    </source>
</reference>
<evidence type="ECO:0000256" key="2">
    <source>
        <dbReference type="ARBA" id="ARBA00009695"/>
    </source>
</evidence>
<keyword evidence="4 5" id="KW-0963">Cytoplasm</keyword>
<dbReference type="InterPro" id="IPR036388">
    <property type="entry name" value="WH-like_DNA-bd_sf"/>
</dbReference>
<evidence type="ECO:0000256" key="6">
    <source>
        <dbReference type="SAM" id="MobiDB-lite"/>
    </source>
</evidence>
<protein>
    <recommendedName>
        <fullName evidence="3 5">Regulatory protein RecX</fullName>
    </recommendedName>
</protein>
<dbReference type="EMBL" id="WLZY01000007">
    <property type="protein sequence ID" value="NDL59234.1"/>
    <property type="molecule type" value="Genomic_DNA"/>
</dbReference>
<evidence type="ECO:0000256" key="4">
    <source>
        <dbReference type="ARBA" id="ARBA00022490"/>
    </source>
</evidence>
<dbReference type="HAMAP" id="MF_01114">
    <property type="entry name" value="RecX"/>
    <property type="match status" value="1"/>
</dbReference>